<evidence type="ECO:0000256" key="3">
    <source>
        <dbReference type="PIRSR" id="PIRSR623088-1"/>
    </source>
</evidence>
<dbReference type="SUPFAM" id="SSF109604">
    <property type="entry name" value="HD-domain/PDEase-like"/>
    <property type="match status" value="1"/>
</dbReference>
<feature type="non-terminal residue" evidence="6">
    <location>
        <position position="1"/>
    </location>
</feature>
<evidence type="ECO:0000259" key="5">
    <source>
        <dbReference type="PROSITE" id="PS51845"/>
    </source>
</evidence>
<dbReference type="EMBL" id="ML005091">
    <property type="protein sequence ID" value="RKP20257.1"/>
    <property type="molecule type" value="Genomic_DNA"/>
</dbReference>
<feature type="active site" description="Proton donor" evidence="3">
    <location>
        <position position="55"/>
    </location>
</feature>
<dbReference type="AlphaFoldDB" id="A0A4P9YKV9"/>
<dbReference type="Pfam" id="PF00233">
    <property type="entry name" value="PDEase_I"/>
    <property type="match status" value="1"/>
</dbReference>
<dbReference type="Gene3D" id="1.10.1300.10">
    <property type="entry name" value="3'5'-cyclic nucleotide phosphodiesterase, catalytic domain"/>
    <property type="match status" value="1"/>
</dbReference>
<sequence>IFDFAEATSNRPLAFLTCYLFQQYGLIGQFKISTELFLKFIVHIEEGYHPDVPYHNSVHAADVLHAVSFFLSHPALKGYFNSLDMLSLFVASAIHDFDHPGFNNNFLIATGNEKAILYNDKSVLENHHLASSFKILQSPECNFLSALPKHEYKTVRSSIIDLVNFYVRH</sequence>
<feature type="binding site" evidence="4">
    <location>
        <position position="96"/>
    </location>
    <ligand>
        <name>Zn(2+)</name>
        <dbReference type="ChEBI" id="CHEBI:29105"/>
        <label>1</label>
    </ligand>
</feature>
<dbReference type="GO" id="GO:0004114">
    <property type="term" value="F:3',5'-cyclic-nucleotide phosphodiesterase activity"/>
    <property type="evidence" value="ECO:0007669"/>
    <property type="project" value="InterPro"/>
</dbReference>
<dbReference type="PRINTS" id="PR00387">
    <property type="entry name" value="PDIESTERASE1"/>
</dbReference>
<protein>
    <submittedName>
        <fullName evidence="6">HD-domain/PDEase-like protein</fullName>
    </submittedName>
</protein>
<evidence type="ECO:0000256" key="4">
    <source>
        <dbReference type="PIRSR" id="PIRSR623088-3"/>
    </source>
</evidence>
<gene>
    <name evidence="6" type="ORF">ROZALSC1DRAFT_12925</name>
</gene>
<proteinExistence type="predicted"/>
<dbReference type="InterPro" id="IPR002073">
    <property type="entry name" value="PDEase_catalytic_dom"/>
</dbReference>
<dbReference type="PANTHER" id="PTHR11347">
    <property type="entry name" value="CYCLIC NUCLEOTIDE PHOSPHODIESTERASE"/>
    <property type="match status" value="1"/>
</dbReference>
<name>A0A4P9YKV9_ROZAC</name>
<dbReference type="PROSITE" id="PS00126">
    <property type="entry name" value="PDEASE_I_1"/>
    <property type="match status" value="1"/>
</dbReference>
<dbReference type="InterPro" id="IPR036971">
    <property type="entry name" value="PDEase_catalytic_dom_sf"/>
</dbReference>
<dbReference type="GO" id="GO:0046872">
    <property type="term" value="F:metal ion binding"/>
    <property type="evidence" value="ECO:0007669"/>
    <property type="project" value="UniProtKB-KW"/>
</dbReference>
<dbReference type="PROSITE" id="PS51845">
    <property type="entry name" value="PDEASE_I_2"/>
    <property type="match status" value="1"/>
</dbReference>
<evidence type="ECO:0000313" key="7">
    <source>
        <dbReference type="Proteomes" id="UP000281549"/>
    </source>
</evidence>
<organism evidence="6 7">
    <name type="scientific">Rozella allomycis (strain CSF55)</name>
    <dbReference type="NCBI Taxonomy" id="988480"/>
    <lineage>
        <taxon>Eukaryota</taxon>
        <taxon>Fungi</taxon>
        <taxon>Fungi incertae sedis</taxon>
        <taxon>Cryptomycota</taxon>
        <taxon>Cryptomycota incertae sedis</taxon>
        <taxon>Rozella</taxon>
    </lineage>
</organism>
<keyword evidence="1 4" id="KW-0479">Metal-binding</keyword>
<feature type="binding site" evidence="4">
    <location>
        <position position="95"/>
    </location>
    <ligand>
        <name>Zn(2+)</name>
        <dbReference type="ChEBI" id="CHEBI:29105"/>
        <label>1</label>
    </ligand>
</feature>
<evidence type="ECO:0000256" key="1">
    <source>
        <dbReference type="ARBA" id="ARBA00022723"/>
    </source>
</evidence>
<feature type="binding site" evidence="4">
    <location>
        <position position="96"/>
    </location>
    <ligand>
        <name>Zn(2+)</name>
        <dbReference type="ChEBI" id="CHEBI:29105"/>
        <label>2</label>
    </ligand>
</feature>
<accession>A0A4P9YKV9</accession>
<dbReference type="GO" id="GO:0007165">
    <property type="term" value="P:signal transduction"/>
    <property type="evidence" value="ECO:0007669"/>
    <property type="project" value="InterPro"/>
</dbReference>
<feature type="domain" description="PDEase" evidence="5">
    <location>
        <begin position="1"/>
        <end position="169"/>
    </location>
</feature>
<keyword evidence="2" id="KW-0378">Hydrolase</keyword>
<dbReference type="InterPro" id="IPR023174">
    <property type="entry name" value="PDEase_CS"/>
</dbReference>
<reference evidence="7" key="1">
    <citation type="journal article" date="2018" name="Nat. Microbiol.">
        <title>Leveraging single-cell genomics to expand the fungal tree of life.</title>
        <authorList>
            <person name="Ahrendt S.R."/>
            <person name="Quandt C.A."/>
            <person name="Ciobanu D."/>
            <person name="Clum A."/>
            <person name="Salamov A."/>
            <person name="Andreopoulos B."/>
            <person name="Cheng J.F."/>
            <person name="Woyke T."/>
            <person name="Pelin A."/>
            <person name="Henrissat B."/>
            <person name="Reynolds N.K."/>
            <person name="Benny G.L."/>
            <person name="Smith M.E."/>
            <person name="James T.Y."/>
            <person name="Grigoriev I.V."/>
        </authorList>
    </citation>
    <scope>NUCLEOTIDE SEQUENCE [LARGE SCALE GENOMIC DNA]</scope>
    <source>
        <strain evidence="7">CSF55</strain>
    </source>
</reference>
<evidence type="ECO:0000313" key="6">
    <source>
        <dbReference type="EMBL" id="RKP20257.1"/>
    </source>
</evidence>
<dbReference type="Proteomes" id="UP000281549">
    <property type="component" value="Unassembled WGS sequence"/>
</dbReference>
<feature type="binding site" evidence="4">
    <location>
        <position position="59"/>
    </location>
    <ligand>
        <name>Zn(2+)</name>
        <dbReference type="ChEBI" id="CHEBI:29105"/>
        <label>1</label>
    </ligand>
</feature>
<evidence type="ECO:0000256" key="2">
    <source>
        <dbReference type="ARBA" id="ARBA00022801"/>
    </source>
</evidence>
<dbReference type="InterPro" id="IPR023088">
    <property type="entry name" value="PDEase"/>
</dbReference>